<dbReference type="Proteomes" id="UP000318582">
    <property type="component" value="Unassembled WGS sequence"/>
</dbReference>
<feature type="transmembrane region" description="Helical" evidence="2">
    <location>
        <begin position="136"/>
        <end position="157"/>
    </location>
</feature>
<organism evidence="3 4">
    <name type="scientific">Powellomyces hirtus</name>
    <dbReference type="NCBI Taxonomy" id="109895"/>
    <lineage>
        <taxon>Eukaryota</taxon>
        <taxon>Fungi</taxon>
        <taxon>Fungi incertae sedis</taxon>
        <taxon>Chytridiomycota</taxon>
        <taxon>Chytridiomycota incertae sedis</taxon>
        <taxon>Chytridiomycetes</taxon>
        <taxon>Spizellomycetales</taxon>
        <taxon>Powellomycetaceae</taxon>
        <taxon>Powellomyces</taxon>
    </lineage>
</organism>
<dbReference type="InterPro" id="IPR006750">
    <property type="entry name" value="YdcZ"/>
</dbReference>
<feature type="transmembrane region" description="Helical" evidence="2">
    <location>
        <begin position="367"/>
        <end position="385"/>
    </location>
</feature>
<keyword evidence="2" id="KW-0472">Membrane</keyword>
<accession>A0A507DV74</accession>
<keyword evidence="4" id="KW-1185">Reference proteome</keyword>
<evidence type="ECO:0000313" key="3">
    <source>
        <dbReference type="EMBL" id="TPX55644.1"/>
    </source>
</evidence>
<dbReference type="GO" id="GO:0005886">
    <property type="term" value="C:plasma membrane"/>
    <property type="evidence" value="ECO:0007669"/>
    <property type="project" value="TreeGrafter"/>
</dbReference>
<dbReference type="PANTHER" id="PTHR34821:SF2">
    <property type="entry name" value="INNER MEMBRANE PROTEIN YDCZ"/>
    <property type="match status" value="1"/>
</dbReference>
<dbReference type="EMBL" id="QEAQ01000101">
    <property type="protein sequence ID" value="TPX55644.1"/>
    <property type="molecule type" value="Genomic_DNA"/>
</dbReference>
<feature type="transmembrane region" description="Helical" evidence="2">
    <location>
        <begin position="309"/>
        <end position="329"/>
    </location>
</feature>
<protein>
    <recommendedName>
        <fullName evidence="5">EamA domain-containing protein</fullName>
    </recommendedName>
</protein>
<feature type="transmembrane region" description="Helical" evidence="2">
    <location>
        <begin position="235"/>
        <end position="253"/>
    </location>
</feature>
<evidence type="ECO:0000313" key="4">
    <source>
        <dbReference type="Proteomes" id="UP000318582"/>
    </source>
</evidence>
<feature type="transmembrane region" description="Helical" evidence="2">
    <location>
        <begin position="265"/>
        <end position="288"/>
    </location>
</feature>
<reference evidence="3 4" key="1">
    <citation type="journal article" date="2019" name="Sci. Rep.">
        <title>Comparative genomics of chytrid fungi reveal insights into the obligate biotrophic and pathogenic lifestyle of Synchytrium endobioticum.</title>
        <authorList>
            <person name="van de Vossenberg B.T.L.H."/>
            <person name="Warris S."/>
            <person name="Nguyen H.D.T."/>
            <person name="van Gent-Pelzer M.P.E."/>
            <person name="Joly D.L."/>
            <person name="van de Geest H.C."/>
            <person name="Bonants P.J.M."/>
            <person name="Smith D.S."/>
            <person name="Levesque C.A."/>
            <person name="van der Lee T.A.J."/>
        </authorList>
    </citation>
    <scope>NUCLEOTIDE SEQUENCE [LARGE SCALE GENOMIC DNA]</scope>
    <source>
        <strain evidence="3 4">CBS 809.83</strain>
    </source>
</reference>
<feature type="transmembrane region" description="Helical" evidence="2">
    <location>
        <begin position="75"/>
        <end position="95"/>
    </location>
</feature>
<feature type="transmembrane region" description="Helical" evidence="2">
    <location>
        <begin position="36"/>
        <end position="55"/>
    </location>
</feature>
<feature type="region of interest" description="Disordered" evidence="1">
    <location>
        <begin position="183"/>
        <end position="205"/>
    </location>
</feature>
<dbReference type="Pfam" id="PF04657">
    <property type="entry name" value="DMT_YdcZ"/>
    <property type="match status" value="2"/>
</dbReference>
<evidence type="ECO:0008006" key="5">
    <source>
        <dbReference type="Google" id="ProtNLM"/>
    </source>
</evidence>
<dbReference type="PANTHER" id="PTHR34821">
    <property type="entry name" value="INNER MEMBRANE PROTEIN YDCZ"/>
    <property type="match status" value="1"/>
</dbReference>
<feature type="transmembrane region" description="Helical" evidence="2">
    <location>
        <begin position="335"/>
        <end position="355"/>
    </location>
</feature>
<evidence type="ECO:0000256" key="2">
    <source>
        <dbReference type="SAM" id="Phobius"/>
    </source>
</evidence>
<sequence>MANADWTLILLIIGGVALAFQAGVNGTLGSRGGNAVFATLLSFVSGIIPLAIYWLASTHGGRDTEFKRLYEEAPWYSHFGGLMGAYYVGMIIVLAPRLGAAVILSVAVTTQVLAALIFDHFGALGLEEHKATAGRIVGVILSAVGVALIMELVSPFLNVFRAKKSQQDLETVEPSALEAFEPASSPTFSMNEKPGRERNTASSPASITTFPAAVHETSATSTTTTTSPKPSGIDFSVAFAGLGGVALALQAAMNGKLGQVGGGGYSAVFSFVLGSVFLAVWYIIDLYWGPTSRQTPKWTIRRCWENTPLWAWPGGILGAAYVLIITIIIPRLGATTVLGVSVCAQVIAAVVLDHFGWVGLDKKRAGVSRIVGMVVVVGGVIMITVL</sequence>
<dbReference type="AlphaFoldDB" id="A0A507DV74"/>
<feature type="transmembrane region" description="Helical" evidence="2">
    <location>
        <begin position="102"/>
        <end position="124"/>
    </location>
</feature>
<evidence type="ECO:0000256" key="1">
    <source>
        <dbReference type="SAM" id="MobiDB-lite"/>
    </source>
</evidence>
<comment type="caution">
    <text evidence="3">The sequence shown here is derived from an EMBL/GenBank/DDBJ whole genome shotgun (WGS) entry which is preliminary data.</text>
</comment>
<proteinExistence type="predicted"/>
<keyword evidence="2" id="KW-1133">Transmembrane helix</keyword>
<name>A0A507DV74_9FUNG</name>
<gene>
    <name evidence="3" type="ORF">PhCBS80983_g05172</name>
</gene>
<keyword evidence="2" id="KW-0812">Transmembrane</keyword>
<feature type="transmembrane region" description="Helical" evidence="2">
    <location>
        <begin position="6"/>
        <end position="24"/>
    </location>
</feature>